<sequence>MSSKWKKRKSATIAVNHPARKVRASKSFSSTDRIIPSITVTRANDLADLPISDNGISSETESFDDHYENAAENLYRTVSSVAAPTFTMGRALSVMLEEVEKDDTLDAE</sequence>
<reference evidence="2" key="1">
    <citation type="submission" date="2022-11" db="UniProtKB">
        <authorList>
            <consortium name="WormBaseParasite"/>
        </authorList>
    </citation>
    <scope>IDENTIFICATION</scope>
</reference>
<keyword evidence="1" id="KW-1185">Reference proteome</keyword>
<accession>A0A915I6T2</accession>
<dbReference type="AlphaFoldDB" id="A0A915I6T2"/>
<evidence type="ECO:0000313" key="1">
    <source>
        <dbReference type="Proteomes" id="UP000887565"/>
    </source>
</evidence>
<protein>
    <submittedName>
        <fullName evidence="2">Uncharacterized protein</fullName>
    </submittedName>
</protein>
<name>A0A915I6T2_ROMCU</name>
<dbReference type="Proteomes" id="UP000887565">
    <property type="component" value="Unplaced"/>
</dbReference>
<evidence type="ECO:0000313" key="2">
    <source>
        <dbReference type="WBParaSite" id="nRc.2.0.1.t09576-RA"/>
    </source>
</evidence>
<organism evidence="1 2">
    <name type="scientific">Romanomermis culicivorax</name>
    <name type="common">Nematode worm</name>
    <dbReference type="NCBI Taxonomy" id="13658"/>
    <lineage>
        <taxon>Eukaryota</taxon>
        <taxon>Metazoa</taxon>
        <taxon>Ecdysozoa</taxon>
        <taxon>Nematoda</taxon>
        <taxon>Enoplea</taxon>
        <taxon>Dorylaimia</taxon>
        <taxon>Mermithida</taxon>
        <taxon>Mermithoidea</taxon>
        <taxon>Mermithidae</taxon>
        <taxon>Romanomermis</taxon>
    </lineage>
</organism>
<proteinExistence type="predicted"/>
<dbReference type="WBParaSite" id="nRc.2.0.1.t09576-RA">
    <property type="protein sequence ID" value="nRc.2.0.1.t09576-RA"/>
    <property type="gene ID" value="nRc.2.0.1.g09576"/>
</dbReference>